<dbReference type="SUPFAM" id="SSF47413">
    <property type="entry name" value="lambda repressor-like DNA-binding domains"/>
    <property type="match status" value="1"/>
</dbReference>
<reference evidence="2" key="1">
    <citation type="submission" date="2022-11" db="EMBL/GenBank/DDBJ databases">
        <title>WGS of Natronobacillus azotifigens 24KS-1, an anaerobic diazotrophic haloalkaliphile from soda-rich habitats.</title>
        <authorList>
            <person name="Sorokin D.Y."/>
            <person name="Merkel A.Y."/>
        </authorList>
    </citation>
    <scope>NUCLEOTIDE SEQUENCE</scope>
    <source>
        <strain evidence="2">24KS-1</strain>
    </source>
</reference>
<dbReference type="Gene3D" id="1.10.260.40">
    <property type="entry name" value="lambda repressor-like DNA-binding domains"/>
    <property type="match status" value="1"/>
</dbReference>
<sequence length="62" mass="7119">MAEASNLHHNFVGEIEHGVKLPSLFTFHKIVLALDIDAHQLKDIEEIIEMEQFLTDDLDSME</sequence>
<keyword evidence="3" id="KW-1185">Reference proteome</keyword>
<protein>
    <recommendedName>
        <fullName evidence="1">HTH cro/C1-type domain-containing protein</fullName>
    </recommendedName>
</protein>
<evidence type="ECO:0000313" key="3">
    <source>
        <dbReference type="Proteomes" id="UP001084197"/>
    </source>
</evidence>
<feature type="domain" description="HTH cro/C1-type" evidence="1">
    <location>
        <begin position="1"/>
        <end position="41"/>
    </location>
</feature>
<gene>
    <name evidence="2" type="ORF">OWO01_07445</name>
</gene>
<dbReference type="EMBL" id="JAPRAT010000011">
    <property type="protein sequence ID" value="MCZ0703043.1"/>
    <property type="molecule type" value="Genomic_DNA"/>
</dbReference>
<dbReference type="InterPro" id="IPR001387">
    <property type="entry name" value="Cro/C1-type_HTH"/>
</dbReference>
<name>A0A9J6RCG5_9BACI</name>
<accession>A0A9J6RCG5</accession>
<organism evidence="2 3">
    <name type="scientific">Natronobacillus azotifigens</name>
    <dbReference type="NCBI Taxonomy" id="472978"/>
    <lineage>
        <taxon>Bacteria</taxon>
        <taxon>Bacillati</taxon>
        <taxon>Bacillota</taxon>
        <taxon>Bacilli</taxon>
        <taxon>Bacillales</taxon>
        <taxon>Bacillaceae</taxon>
        <taxon>Natronobacillus</taxon>
    </lineage>
</organism>
<dbReference type="GO" id="GO:0003677">
    <property type="term" value="F:DNA binding"/>
    <property type="evidence" value="ECO:0007669"/>
    <property type="project" value="InterPro"/>
</dbReference>
<dbReference type="InterPro" id="IPR010982">
    <property type="entry name" value="Lambda_DNA-bd_dom_sf"/>
</dbReference>
<proteinExistence type="predicted"/>
<dbReference type="Proteomes" id="UP001084197">
    <property type="component" value="Unassembled WGS sequence"/>
</dbReference>
<evidence type="ECO:0000313" key="2">
    <source>
        <dbReference type="EMBL" id="MCZ0703043.1"/>
    </source>
</evidence>
<evidence type="ECO:0000259" key="1">
    <source>
        <dbReference type="PROSITE" id="PS50943"/>
    </source>
</evidence>
<comment type="caution">
    <text evidence="2">The sequence shown here is derived from an EMBL/GenBank/DDBJ whole genome shotgun (WGS) entry which is preliminary data.</text>
</comment>
<dbReference type="RefSeq" id="WP_268779813.1">
    <property type="nucleotide sequence ID" value="NZ_JAPRAT010000011.1"/>
</dbReference>
<dbReference type="PROSITE" id="PS50943">
    <property type="entry name" value="HTH_CROC1"/>
    <property type="match status" value="1"/>
</dbReference>
<dbReference type="AlphaFoldDB" id="A0A9J6RCG5"/>